<protein>
    <submittedName>
        <fullName evidence="3">Heavy-metal-associated domain-containing protein</fullName>
    </submittedName>
</protein>
<comment type="caution">
    <text evidence="3">The sequence shown here is derived from an EMBL/GenBank/DDBJ whole genome shotgun (WGS) entry which is preliminary data.</text>
</comment>
<feature type="domain" description="HMA" evidence="2">
    <location>
        <begin position="52"/>
        <end position="116"/>
    </location>
</feature>
<dbReference type="EMBL" id="DXET01000060">
    <property type="protein sequence ID" value="HIX80810.1"/>
    <property type="molecule type" value="Genomic_DNA"/>
</dbReference>
<keyword evidence="1" id="KW-0479">Metal-binding</keyword>
<dbReference type="AlphaFoldDB" id="A0A9D1XMR5"/>
<accession>A0A9D1XMR5</accession>
<evidence type="ECO:0000313" key="3">
    <source>
        <dbReference type="EMBL" id="HIX80810.1"/>
    </source>
</evidence>
<dbReference type="Gene3D" id="3.30.70.100">
    <property type="match status" value="1"/>
</dbReference>
<dbReference type="InterPro" id="IPR017969">
    <property type="entry name" value="Heavy-metal-associated_CS"/>
</dbReference>
<dbReference type="InterPro" id="IPR036163">
    <property type="entry name" value="HMA_dom_sf"/>
</dbReference>
<reference evidence="3" key="2">
    <citation type="submission" date="2021-04" db="EMBL/GenBank/DDBJ databases">
        <authorList>
            <person name="Gilroy R."/>
        </authorList>
    </citation>
    <scope>NUCLEOTIDE SEQUENCE</scope>
    <source>
        <strain evidence="3">ChiGjej1B1-14440</strain>
    </source>
</reference>
<evidence type="ECO:0000256" key="1">
    <source>
        <dbReference type="ARBA" id="ARBA00022723"/>
    </source>
</evidence>
<dbReference type="SUPFAM" id="SSF55008">
    <property type="entry name" value="HMA, heavy metal-associated domain"/>
    <property type="match status" value="1"/>
</dbReference>
<evidence type="ECO:0000259" key="2">
    <source>
        <dbReference type="PROSITE" id="PS50846"/>
    </source>
</evidence>
<dbReference type="PROSITE" id="PS01047">
    <property type="entry name" value="HMA_1"/>
    <property type="match status" value="1"/>
</dbReference>
<dbReference type="Pfam" id="PF00403">
    <property type="entry name" value="HMA"/>
    <property type="match status" value="1"/>
</dbReference>
<dbReference type="GO" id="GO:0046872">
    <property type="term" value="F:metal ion binding"/>
    <property type="evidence" value="ECO:0007669"/>
    <property type="project" value="UniProtKB-KW"/>
</dbReference>
<organism evidence="3 4">
    <name type="scientific">Candidatus Erysipelatoclostridium merdavium</name>
    <dbReference type="NCBI Taxonomy" id="2838566"/>
    <lineage>
        <taxon>Bacteria</taxon>
        <taxon>Bacillati</taxon>
        <taxon>Bacillota</taxon>
        <taxon>Erysipelotrichia</taxon>
        <taxon>Erysipelotrichales</taxon>
        <taxon>Erysipelotrichales incertae sedis</taxon>
    </lineage>
</organism>
<dbReference type="PROSITE" id="PS50846">
    <property type="entry name" value="HMA_2"/>
    <property type="match status" value="1"/>
</dbReference>
<sequence length="117" mass="12667">MVDIIIIIIVVILLGAALKGSIKHFKGEGSCCGGSHESLTPDKKVLSSPIIGKITLKITGMHCQNCVNKVTNAINSIEGASAKVDLNLQEAVISYDRPIDKKELYQVIEKSGYHVEY</sequence>
<dbReference type="Proteomes" id="UP000886724">
    <property type="component" value="Unassembled WGS sequence"/>
</dbReference>
<proteinExistence type="predicted"/>
<reference evidence="3" key="1">
    <citation type="journal article" date="2021" name="PeerJ">
        <title>Extensive microbial diversity within the chicken gut microbiome revealed by metagenomics and culture.</title>
        <authorList>
            <person name="Gilroy R."/>
            <person name="Ravi A."/>
            <person name="Getino M."/>
            <person name="Pursley I."/>
            <person name="Horton D.L."/>
            <person name="Alikhan N.F."/>
            <person name="Baker D."/>
            <person name="Gharbi K."/>
            <person name="Hall N."/>
            <person name="Watson M."/>
            <person name="Adriaenssens E.M."/>
            <person name="Foster-Nyarko E."/>
            <person name="Jarju S."/>
            <person name="Secka A."/>
            <person name="Antonio M."/>
            <person name="Oren A."/>
            <person name="Chaudhuri R.R."/>
            <person name="La Ragione R."/>
            <person name="Hildebrand F."/>
            <person name="Pallen M.J."/>
        </authorList>
    </citation>
    <scope>NUCLEOTIDE SEQUENCE</scope>
    <source>
        <strain evidence="3">ChiGjej1B1-14440</strain>
    </source>
</reference>
<dbReference type="FunFam" id="3.30.70.100:FF:000001">
    <property type="entry name" value="ATPase copper transporting beta"/>
    <property type="match status" value="1"/>
</dbReference>
<name>A0A9D1XMR5_9FIRM</name>
<gene>
    <name evidence="3" type="ORF">H9980_02420</name>
</gene>
<dbReference type="InterPro" id="IPR006121">
    <property type="entry name" value="HMA_dom"/>
</dbReference>
<dbReference type="CDD" id="cd00371">
    <property type="entry name" value="HMA"/>
    <property type="match status" value="1"/>
</dbReference>
<evidence type="ECO:0000313" key="4">
    <source>
        <dbReference type="Proteomes" id="UP000886724"/>
    </source>
</evidence>